<gene>
    <name evidence="2" type="primary">SI:CH211-102C2.8</name>
</gene>
<evidence type="ECO:0000313" key="2">
    <source>
        <dbReference type="EMBL" id="SBP12987.1"/>
    </source>
</evidence>
<dbReference type="EMBL" id="HADW01011587">
    <property type="protein sequence ID" value="SBP12987.1"/>
    <property type="molecule type" value="Transcribed_RNA"/>
</dbReference>
<feature type="region of interest" description="Disordered" evidence="1">
    <location>
        <begin position="1"/>
        <end position="29"/>
    </location>
</feature>
<organism evidence="2">
    <name type="scientific">Iconisemion striatum</name>
    <dbReference type="NCBI Taxonomy" id="60296"/>
    <lineage>
        <taxon>Eukaryota</taxon>
        <taxon>Metazoa</taxon>
        <taxon>Chordata</taxon>
        <taxon>Craniata</taxon>
        <taxon>Vertebrata</taxon>
        <taxon>Euteleostomi</taxon>
        <taxon>Actinopterygii</taxon>
        <taxon>Neopterygii</taxon>
        <taxon>Teleostei</taxon>
        <taxon>Neoteleostei</taxon>
        <taxon>Acanthomorphata</taxon>
        <taxon>Ovalentaria</taxon>
        <taxon>Atherinomorphae</taxon>
        <taxon>Cyprinodontiformes</taxon>
        <taxon>Nothobranchiidae</taxon>
        <taxon>Iconisemion</taxon>
    </lineage>
</organism>
<reference evidence="2" key="2">
    <citation type="submission" date="2016-06" db="EMBL/GenBank/DDBJ databases">
        <title>The genome of a short-lived fish provides insights into sex chromosome evolution and the genetic control of aging.</title>
        <authorList>
            <person name="Reichwald K."/>
            <person name="Felder M."/>
            <person name="Petzold A."/>
            <person name="Koch P."/>
            <person name="Groth M."/>
            <person name="Platzer M."/>
        </authorList>
    </citation>
    <scope>NUCLEOTIDE SEQUENCE</scope>
    <source>
        <tissue evidence="2">Brain</tissue>
    </source>
</reference>
<reference evidence="2" key="1">
    <citation type="submission" date="2016-05" db="EMBL/GenBank/DDBJ databases">
        <authorList>
            <person name="Lavstsen T."/>
            <person name="Jespersen J.S."/>
        </authorList>
    </citation>
    <scope>NUCLEOTIDE SEQUENCE</scope>
    <source>
        <tissue evidence="2">Brain</tissue>
    </source>
</reference>
<protein>
    <submittedName>
        <fullName evidence="2">Si:ch211-102c2.8</fullName>
    </submittedName>
</protein>
<accession>A0A1A7X4G3</accession>
<feature type="non-terminal residue" evidence="2">
    <location>
        <position position="1"/>
    </location>
</feature>
<dbReference type="AlphaFoldDB" id="A0A1A7X4G3"/>
<sequence>CKVTLLRSRRASKAQEVRPEGEGTHSTKKTIYSHRLHTVDSAAAHICTDVGSLKLLRHLQDKVKQLRVENQAFMWSPNPPDPLASNI</sequence>
<name>A0A1A7X4G3_9TELE</name>
<evidence type="ECO:0000256" key="1">
    <source>
        <dbReference type="SAM" id="MobiDB-lite"/>
    </source>
</evidence>
<feature type="compositionally biased region" description="Basic and acidic residues" evidence="1">
    <location>
        <begin position="13"/>
        <end position="25"/>
    </location>
</feature>
<proteinExistence type="predicted"/>